<dbReference type="PANTHER" id="PTHR39550">
    <property type="entry name" value="SLL0658 PROTEIN"/>
    <property type="match status" value="1"/>
</dbReference>
<evidence type="ECO:0000313" key="2">
    <source>
        <dbReference type="EMBL" id="ELY70514.1"/>
    </source>
</evidence>
<dbReference type="STRING" id="797303.Natpe_0019"/>
<reference evidence="1" key="1">
    <citation type="submission" date="2012-02" db="EMBL/GenBank/DDBJ databases">
        <title>Complete sequence of chromosome of Natrinema pellirubrum DSM 15624.</title>
        <authorList>
            <consortium name="US DOE Joint Genome Institute"/>
            <person name="Lucas S."/>
            <person name="Han J."/>
            <person name="Lapidus A."/>
            <person name="Cheng J.-F."/>
            <person name="Goodwin L."/>
            <person name="Pitluck S."/>
            <person name="Peters L."/>
            <person name="Teshima H."/>
            <person name="Detter J.C."/>
            <person name="Han C."/>
            <person name="Tapia R."/>
            <person name="Land M."/>
            <person name="Hauser L."/>
            <person name="Kyrpides N."/>
            <person name="Ivanova N."/>
            <person name="Pagani I."/>
            <person name="Sproer C."/>
            <person name="Anderson I."/>
            <person name="Woyke T."/>
        </authorList>
    </citation>
    <scope>NUCLEOTIDE SEQUENCE</scope>
    <source>
        <strain evidence="1">DSM 15624</strain>
    </source>
</reference>
<dbReference type="AlphaFoldDB" id="L0JEL5"/>
<organism evidence="1 3">
    <name type="scientific">Natrinema pellirubrum (strain DSM 15624 / CIP 106293 / JCM 10476 / NCIMB 786 / 157)</name>
    <dbReference type="NCBI Taxonomy" id="797303"/>
    <lineage>
        <taxon>Archaea</taxon>
        <taxon>Methanobacteriati</taxon>
        <taxon>Methanobacteriota</taxon>
        <taxon>Stenosarchaea group</taxon>
        <taxon>Halobacteria</taxon>
        <taxon>Halobacteriales</taxon>
        <taxon>Natrialbaceae</taxon>
        <taxon>Natrinema</taxon>
    </lineage>
</organism>
<sequence>MWVFDATPLIYLAKVEQLRLASKLDRRCRIPEPVHDEVVTAGLEDGYPDARRIEQCIEDGIFDIVSVDETPLTTRLQRNPNVSDADVAVLACAAARDATAVMDEAAGRRVADIEGIETRGTAYLVLLCVKRGAISVSEARETIDAMIDAGWYCSPALYSKLVRKLETFEE</sequence>
<reference evidence="3" key="2">
    <citation type="submission" date="2012-02" db="EMBL/GenBank/DDBJ databases">
        <title>Complete sequence of chromosome of Natrinema pellirubrum DSM 15624.</title>
        <authorList>
            <person name="Lucas S."/>
            <person name="Han J."/>
            <person name="Lapidus A."/>
            <person name="Cheng J.-F."/>
            <person name="Goodwin L."/>
            <person name="Pitluck S."/>
            <person name="Peters L."/>
            <person name="Teshima H."/>
            <person name="Detter J.C."/>
            <person name="Han C."/>
            <person name="Tapia R."/>
            <person name="Land M."/>
            <person name="Hauser L."/>
            <person name="Kyrpides N."/>
            <person name="Ivanova N."/>
            <person name="Pagani I."/>
            <person name="Sproer C."/>
            <person name="Anderson I."/>
            <person name="Woyke T."/>
        </authorList>
    </citation>
    <scope>NUCLEOTIDE SEQUENCE [LARGE SCALE GENOMIC DNA]</scope>
    <source>
        <strain evidence="3">DSM 15624 / JCM 10476 / NCIMB 786</strain>
    </source>
</reference>
<gene>
    <name evidence="1" type="ordered locus">Natpe_0019</name>
    <name evidence="2" type="ORF">C488_18910</name>
</gene>
<dbReference type="Proteomes" id="UP000011593">
    <property type="component" value="Unassembled WGS sequence"/>
</dbReference>
<dbReference type="PATRIC" id="fig|797303.5.peg.3766"/>
<dbReference type="HOGENOM" id="CLU_115769_0_1_2"/>
<dbReference type="GeneID" id="14335936"/>
<evidence type="ECO:0000313" key="3">
    <source>
        <dbReference type="Proteomes" id="UP000010843"/>
    </source>
</evidence>
<dbReference type="KEGG" id="npe:Natpe_0019"/>
<accession>L0JEL5</accession>
<name>L0JEL5_NATP1</name>
<reference evidence="2 4" key="3">
    <citation type="journal article" date="2014" name="PLoS Genet.">
        <title>Phylogenetically driven sequencing of extremely halophilic archaea reveals strategies for static and dynamic osmo-response.</title>
        <authorList>
            <person name="Becker E.A."/>
            <person name="Seitzer P.M."/>
            <person name="Tritt A."/>
            <person name="Larsen D."/>
            <person name="Krusor M."/>
            <person name="Yao A.I."/>
            <person name="Wu D."/>
            <person name="Madern D."/>
            <person name="Eisen J.A."/>
            <person name="Darling A.E."/>
            <person name="Facciotti M.T."/>
        </authorList>
    </citation>
    <scope>NUCLEOTIDE SEQUENCE [LARGE SCALE GENOMIC DNA]</scope>
    <source>
        <strain evidence="2 4">DSM 15624</strain>
    </source>
</reference>
<dbReference type="Proteomes" id="UP000010843">
    <property type="component" value="Chromosome"/>
</dbReference>
<keyword evidence="4" id="KW-1185">Reference proteome</keyword>
<dbReference type="eggNOG" id="arCOG00717">
    <property type="taxonomic scope" value="Archaea"/>
</dbReference>
<dbReference type="RefSeq" id="WP_006183119.1">
    <property type="nucleotide sequence ID" value="NC_019962.1"/>
</dbReference>
<dbReference type="EMBL" id="AOIE01000110">
    <property type="protein sequence ID" value="ELY70514.1"/>
    <property type="molecule type" value="Genomic_DNA"/>
</dbReference>
<evidence type="ECO:0000313" key="4">
    <source>
        <dbReference type="Proteomes" id="UP000011593"/>
    </source>
</evidence>
<evidence type="ECO:0000313" key="1">
    <source>
        <dbReference type="EMBL" id="AGB29970.1"/>
    </source>
</evidence>
<proteinExistence type="predicted"/>
<dbReference type="PANTHER" id="PTHR39550:SF1">
    <property type="entry name" value="SLL0658 PROTEIN"/>
    <property type="match status" value="1"/>
</dbReference>
<dbReference type="EMBL" id="CP003372">
    <property type="protein sequence ID" value="AGB29970.1"/>
    <property type="molecule type" value="Genomic_DNA"/>
</dbReference>
<dbReference type="OrthoDB" id="323844at2157"/>
<dbReference type="InterPro" id="IPR021799">
    <property type="entry name" value="PIN-like_prokaryotic"/>
</dbReference>
<dbReference type="Pfam" id="PF11848">
    <property type="entry name" value="DUF3368"/>
    <property type="match status" value="1"/>
</dbReference>
<protein>
    <submittedName>
        <fullName evidence="1">Nucleic acid-binding protein, contains PIN domain</fullName>
    </submittedName>
</protein>